<gene>
    <name evidence="3" type="ORF">GCM10023143_27610</name>
</gene>
<dbReference type="EMBL" id="BAABFN010000007">
    <property type="protein sequence ID" value="GAA4315957.1"/>
    <property type="molecule type" value="Genomic_DNA"/>
</dbReference>
<keyword evidence="2" id="KW-0812">Transmembrane</keyword>
<evidence type="ECO:0000256" key="1">
    <source>
        <dbReference type="SAM" id="MobiDB-lite"/>
    </source>
</evidence>
<feature type="compositionally biased region" description="Low complexity" evidence="1">
    <location>
        <begin position="276"/>
        <end position="298"/>
    </location>
</feature>
<name>A0ABP8G2C2_9BACT</name>
<feature type="compositionally biased region" description="Low complexity" evidence="1">
    <location>
        <begin position="170"/>
        <end position="195"/>
    </location>
</feature>
<sequence length="378" mass="40193">MEHLFLKYIAEQLSLEGASTLPGIGILTLSQRAAQRLAGGVQLSAPAPVISFREATRVDDLSLLAYIEKRRPGIAGLQEQWQLFSDRIREKTAGGGSWELPGIGVLEGNEQGNISFRDYPGDAIAEPVVLPGPVTTTQAEHSSRKAAAPSTAGEAASPAEATSAPPPVAAAPEPTEMTTALASETPAAPETAAPSGIAPSSEAPKASETGTAPEAVTTHEVPDPAPEYPDLYPYPLPEERSGKRLQSWWIAAAVLIVAGILFFLLYRPQRERQIRPEAATPAADSTAAEAGASSSAADQPAGNDSLHYHIVIATYPTLERGGQQYRKFRSWGLPVELLAEDSSTFRLAMPFTSMPADTALHLKEMKALYGQDAFIVYK</sequence>
<keyword evidence="4" id="KW-1185">Reference proteome</keyword>
<keyword evidence="2" id="KW-1133">Transmembrane helix</keyword>
<feature type="region of interest" description="Disordered" evidence="1">
    <location>
        <begin position="276"/>
        <end position="301"/>
    </location>
</feature>
<proteinExistence type="predicted"/>
<reference evidence="4" key="1">
    <citation type="journal article" date="2019" name="Int. J. Syst. Evol. Microbiol.">
        <title>The Global Catalogue of Microorganisms (GCM) 10K type strain sequencing project: providing services to taxonomists for standard genome sequencing and annotation.</title>
        <authorList>
            <consortium name="The Broad Institute Genomics Platform"/>
            <consortium name="The Broad Institute Genome Sequencing Center for Infectious Disease"/>
            <person name="Wu L."/>
            <person name="Ma J."/>
        </authorList>
    </citation>
    <scope>NUCLEOTIDE SEQUENCE [LARGE SCALE GENOMIC DNA]</scope>
    <source>
        <strain evidence="4">JCM 17664</strain>
    </source>
</reference>
<dbReference type="Proteomes" id="UP001501207">
    <property type="component" value="Unassembled WGS sequence"/>
</dbReference>
<evidence type="ECO:0000256" key="2">
    <source>
        <dbReference type="SAM" id="Phobius"/>
    </source>
</evidence>
<evidence type="ECO:0000313" key="4">
    <source>
        <dbReference type="Proteomes" id="UP001501207"/>
    </source>
</evidence>
<evidence type="ECO:0008006" key="5">
    <source>
        <dbReference type="Google" id="ProtNLM"/>
    </source>
</evidence>
<feature type="region of interest" description="Disordered" evidence="1">
    <location>
        <begin position="135"/>
        <end position="233"/>
    </location>
</feature>
<accession>A0ABP8G2C2</accession>
<organism evidence="3 4">
    <name type="scientific">Compostibacter hankyongensis</name>
    <dbReference type="NCBI Taxonomy" id="1007089"/>
    <lineage>
        <taxon>Bacteria</taxon>
        <taxon>Pseudomonadati</taxon>
        <taxon>Bacteroidota</taxon>
        <taxon>Chitinophagia</taxon>
        <taxon>Chitinophagales</taxon>
        <taxon>Chitinophagaceae</taxon>
        <taxon>Compostibacter</taxon>
    </lineage>
</organism>
<dbReference type="RefSeq" id="WP_344980316.1">
    <property type="nucleotide sequence ID" value="NZ_BAABFN010000007.1"/>
</dbReference>
<comment type="caution">
    <text evidence="3">The sequence shown here is derived from an EMBL/GenBank/DDBJ whole genome shotgun (WGS) entry which is preliminary data.</text>
</comment>
<feature type="transmembrane region" description="Helical" evidence="2">
    <location>
        <begin position="248"/>
        <end position="266"/>
    </location>
</feature>
<feature type="compositionally biased region" description="Pro residues" evidence="1">
    <location>
        <begin position="223"/>
        <end position="233"/>
    </location>
</feature>
<keyword evidence="2" id="KW-0472">Membrane</keyword>
<evidence type="ECO:0000313" key="3">
    <source>
        <dbReference type="EMBL" id="GAA4315957.1"/>
    </source>
</evidence>
<protein>
    <recommendedName>
        <fullName evidence="5">CCDC81-like prokaryotic HU domain-containing protein</fullName>
    </recommendedName>
</protein>
<feature type="compositionally biased region" description="Low complexity" evidence="1">
    <location>
        <begin position="146"/>
        <end position="163"/>
    </location>
</feature>